<comment type="caution">
    <text evidence="1">The sequence shown here is derived from an EMBL/GenBank/DDBJ whole genome shotgun (WGS) entry which is preliminary data.</text>
</comment>
<sequence>MSTFQGTVGEIPGICIDEFQGENSKSSAFFLSHCHSDHMAGLSFSFFSKLKKSNRYLYCSHISKSFLKSIYLDSSANIESQVIELAVDEPHIIDYTLSDGNKSSVTVSCVPAGHCPGSVMFLFTLKCARILYTGDFRINVEDFSRLRSLHFNDKTQCIPLTIDKLYLDTTFLNPKFRKFPSRIESSKALCEAVESWLKVHPNNIVHIEISANYGSEFLFMDLAKNLSARIHVKDRVYDVYSKMEFIAGIVTNKPQSTRIHACMNKMHSMQDGAQLKCRPEVSPQHILTIVPSVMRWAGRKTFAVIERDDARRRVYVCYSTHASLLELESFVQYFKPKEIFPCVCNGKDEKKRMEDMLREIGERGQDCHDSPPSKKSKIMISQHKTFTPGAFKSQLLSDEESSDSS</sequence>
<accession>A0ACC2PTN9</accession>
<organism evidence="1 2">
    <name type="scientific">Eretmocerus hayati</name>
    <dbReference type="NCBI Taxonomy" id="131215"/>
    <lineage>
        <taxon>Eukaryota</taxon>
        <taxon>Metazoa</taxon>
        <taxon>Ecdysozoa</taxon>
        <taxon>Arthropoda</taxon>
        <taxon>Hexapoda</taxon>
        <taxon>Insecta</taxon>
        <taxon>Pterygota</taxon>
        <taxon>Neoptera</taxon>
        <taxon>Endopterygota</taxon>
        <taxon>Hymenoptera</taxon>
        <taxon>Apocrita</taxon>
        <taxon>Proctotrupomorpha</taxon>
        <taxon>Chalcidoidea</taxon>
        <taxon>Aphelinidae</taxon>
        <taxon>Aphelininae</taxon>
        <taxon>Eretmocerus</taxon>
    </lineage>
</organism>
<dbReference type="EMBL" id="CM056741">
    <property type="protein sequence ID" value="KAJ8686777.1"/>
    <property type="molecule type" value="Genomic_DNA"/>
</dbReference>
<gene>
    <name evidence="1" type="ORF">QAD02_022571</name>
</gene>
<evidence type="ECO:0000313" key="1">
    <source>
        <dbReference type="EMBL" id="KAJ8686777.1"/>
    </source>
</evidence>
<dbReference type="Proteomes" id="UP001239111">
    <property type="component" value="Chromosome 1"/>
</dbReference>
<proteinExistence type="predicted"/>
<keyword evidence="2" id="KW-1185">Reference proteome</keyword>
<name>A0ACC2PTN9_9HYME</name>
<reference evidence="1" key="1">
    <citation type="submission" date="2023-04" db="EMBL/GenBank/DDBJ databases">
        <title>A chromosome-level genome assembly of the parasitoid wasp Eretmocerus hayati.</title>
        <authorList>
            <person name="Zhong Y."/>
            <person name="Liu S."/>
            <person name="Liu Y."/>
        </authorList>
    </citation>
    <scope>NUCLEOTIDE SEQUENCE</scope>
    <source>
        <strain evidence="1">ZJU_SS_LIU_2023</strain>
    </source>
</reference>
<evidence type="ECO:0000313" key="2">
    <source>
        <dbReference type="Proteomes" id="UP001239111"/>
    </source>
</evidence>
<protein>
    <submittedName>
        <fullName evidence="1">Uncharacterized protein</fullName>
    </submittedName>
</protein>